<dbReference type="RefSeq" id="WP_000668483.1">
    <property type="nucleotide sequence ID" value="NZ_BDLJ01000035.1"/>
</dbReference>
<dbReference type="EMBL" id="BFIH01000036">
    <property type="protein sequence ID" value="GCO22937.1"/>
    <property type="molecule type" value="Genomic_DNA"/>
</dbReference>
<evidence type="ECO:0000313" key="5">
    <source>
        <dbReference type="Proteomes" id="UP000254043"/>
    </source>
</evidence>
<dbReference type="EMBL" id="UCZA01000006">
    <property type="protein sequence ID" value="SQP81204.1"/>
    <property type="molecule type" value="Genomic_DNA"/>
</dbReference>
<dbReference type="Proteomes" id="UP000250671">
    <property type="component" value="Unassembled WGS sequence"/>
</dbReference>
<dbReference type="Proteomes" id="UP000254043">
    <property type="component" value="Unassembled WGS sequence"/>
</dbReference>
<evidence type="ECO:0000313" key="6">
    <source>
        <dbReference type="Proteomes" id="UP000300926"/>
    </source>
</evidence>
<dbReference type="Proteomes" id="UP000300926">
    <property type="component" value="Unassembled WGS sequence"/>
</dbReference>
<evidence type="ECO:0000313" key="4">
    <source>
        <dbReference type="Proteomes" id="UP000250671"/>
    </source>
</evidence>
<gene>
    <name evidence="1" type="ORF">ExPECSC038_01641</name>
    <name evidence="3" type="ORF">NCTC7927_02568</name>
    <name evidence="2" type="ORF">SAMEA3752557_01395</name>
</gene>
<protein>
    <submittedName>
        <fullName evidence="1">Uncharacterized protein</fullName>
    </submittedName>
</protein>
<evidence type="ECO:0000313" key="1">
    <source>
        <dbReference type="EMBL" id="GCO22937.1"/>
    </source>
</evidence>
<sequence length="120" mass="13945">MKFHLDELKRMATLDNFARFLNESSTNEKCLSCGDTDMYMYLTNIVEVGPEPKTAEECDLGTFVMLDYIGPFTGYPGYEGHDRENIHNYEFRLTCNRCGFVHRYSARAFMNWVGKQGDEK</sequence>
<accession>A0A2K0PWA2</accession>
<reference evidence="1 6" key="1">
    <citation type="submission" date="2018-04" db="EMBL/GenBank/DDBJ databases">
        <title>Large scale genomics of bovine and human commensal E. coli to reveal the emerging process of EHEC.</title>
        <authorList>
            <person name="Arimizu Y."/>
            <person name="Ogura Y."/>
        </authorList>
    </citation>
    <scope>NUCLEOTIDE SEQUENCE [LARGE SCALE GENOMIC DNA]</scope>
    <source>
        <strain evidence="1 6">ECSC038</strain>
    </source>
</reference>
<evidence type="ECO:0000313" key="3">
    <source>
        <dbReference type="EMBL" id="STF93770.1"/>
    </source>
</evidence>
<proteinExistence type="predicted"/>
<reference evidence="4 5" key="2">
    <citation type="submission" date="2018-06" db="EMBL/GenBank/DDBJ databases">
        <authorList>
            <consortium name="Pathogen Informatics"/>
            <person name="Doyle S."/>
        </authorList>
    </citation>
    <scope>NUCLEOTIDE SEQUENCE [LARGE SCALE GENOMIC DNA]</scope>
    <source>
        <strain evidence="3 5">NCTC7927</strain>
        <strain evidence="2 4">VREC0535</strain>
    </source>
</reference>
<evidence type="ECO:0000313" key="2">
    <source>
        <dbReference type="EMBL" id="SQP81204.1"/>
    </source>
</evidence>
<dbReference type="AlphaFoldDB" id="A0A2K0PWA2"/>
<name>A0A2K0PWA2_ECOLX</name>
<organism evidence="1 6">
    <name type="scientific">Escherichia coli</name>
    <dbReference type="NCBI Taxonomy" id="562"/>
    <lineage>
        <taxon>Bacteria</taxon>
        <taxon>Pseudomonadati</taxon>
        <taxon>Pseudomonadota</taxon>
        <taxon>Gammaproteobacteria</taxon>
        <taxon>Enterobacterales</taxon>
        <taxon>Enterobacteriaceae</taxon>
        <taxon>Escherichia</taxon>
    </lineage>
</organism>
<dbReference type="EMBL" id="UGAK01000003">
    <property type="protein sequence ID" value="STF93770.1"/>
    <property type="molecule type" value="Genomic_DNA"/>
</dbReference>